<name>A0A2Z3H392_9BACT</name>
<dbReference type="EMBL" id="CP025958">
    <property type="protein sequence ID" value="AWM38187.1"/>
    <property type="molecule type" value="Genomic_DNA"/>
</dbReference>
<dbReference type="AlphaFoldDB" id="A0A2Z3H392"/>
<evidence type="ECO:0000313" key="2">
    <source>
        <dbReference type="EMBL" id="AWM38187.1"/>
    </source>
</evidence>
<accession>A0A2Z3H392</accession>
<gene>
    <name evidence="2" type="ORF">C1280_15140</name>
</gene>
<keyword evidence="3" id="KW-1185">Reference proteome</keyword>
<dbReference type="RefSeq" id="WP_010046697.1">
    <property type="nucleotide sequence ID" value="NZ_CP025958.1"/>
</dbReference>
<reference evidence="2 3" key="1">
    <citation type="submission" date="2018-01" db="EMBL/GenBank/DDBJ databases">
        <title>G. obscuriglobus.</title>
        <authorList>
            <person name="Franke J."/>
            <person name="Blomberg W."/>
            <person name="Selmecki A."/>
        </authorList>
    </citation>
    <scope>NUCLEOTIDE SEQUENCE [LARGE SCALE GENOMIC DNA]</scope>
    <source>
        <strain evidence="2 3">DSM 5831</strain>
    </source>
</reference>
<protein>
    <submittedName>
        <fullName evidence="2">Uncharacterized protein</fullName>
    </submittedName>
</protein>
<dbReference type="KEGG" id="gog:C1280_15140"/>
<evidence type="ECO:0000256" key="1">
    <source>
        <dbReference type="SAM" id="MobiDB-lite"/>
    </source>
</evidence>
<dbReference type="Proteomes" id="UP000245802">
    <property type="component" value="Chromosome"/>
</dbReference>
<dbReference type="OrthoDB" id="965837at2"/>
<evidence type="ECO:0000313" key="3">
    <source>
        <dbReference type="Proteomes" id="UP000245802"/>
    </source>
</evidence>
<sequence>MSNETTTTTAPEQWAVVELKGHVRLAGRLSEVEMFGTKMGRLDIPAADGFTTKLFHGSSVYAISFVDEAAARAVAAANEHEPVRPWELPKQLPAASAIDVSGGPRHHLDLDDGDEGDDLGADRPLF</sequence>
<feature type="region of interest" description="Disordered" evidence="1">
    <location>
        <begin position="80"/>
        <end position="126"/>
    </location>
</feature>
<organism evidence="2 3">
    <name type="scientific">Gemmata obscuriglobus</name>
    <dbReference type="NCBI Taxonomy" id="114"/>
    <lineage>
        <taxon>Bacteria</taxon>
        <taxon>Pseudomonadati</taxon>
        <taxon>Planctomycetota</taxon>
        <taxon>Planctomycetia</taxon>
        <taxon>Gemmatales</taxon>
        <taxon>Gemmataceae</taxon>
        <taxon>Gemmata</taxon>
    </lineage>
</organism>
<proteinExistence type="predicted"/>